<evidence type="ECO:0000313" key="2">
    <source>
        <dbReference type="EMBL" id="MBA5690044.1"/>
    </source>
</evidence>
<comment type="caution">
    <text evidence="2">The sequence shown here is derived from an EMBL/GenBank/DDBJ whole genome shotgun (WGS) entry which is preliminary data.</text>
</comment>
<dbReference type="EMBL" id="JACEZU010000014">
    <property type="protein sequence ID" value="MBA5690044.1"/>
    <property type="molecule type" value="Genomic_DNA"/>
</dbReference>
<dbReference type="AlphaFoldDB" id="A0A7W2FEA1"/>
<accession>A0A7W2FEA1</accession>
<gene>
    <name evidence="2" type="ORF">H3H39_23640</name>
</gene>
<protein>
    <submittedName>
        <fullName evidence="2">DUF4148 domain-containing protein</fullName>
    </submittedName>
</protein>
<keyword evidence="1" id="KW-0732">Signal</keyword>
<sequence>MNAKQRITVALAIAASFATAGAYAQTGSPTTQQATAPAATAAVSAQAAQANTAVAAVAAARPAATGLTRAQVIAELLEARKNGTIPETEADFDVAQTRKHFAK</sequence>
<dbReference type="Proteomes" id="UP000573499">
    <property type="component" value="Unassembled WGS sequence"/>
</dbReference>
<organism evidence="2 3">
    <name type="scientific">Rugamonas apoptosis</name>
    <dbReference type="NCBI Taxonomy" id="2758570"/>
    <lineage>
        <taxon>Bacteria</taxon>
        <taxon>Pseudomonadati</taxon>
        <taxon>Pseudomonadota</taxon>
        <taxon>Betaproteobacteria</taxon>
        <taxon>Burkholderiales</taxon>
        <taxon>Oxalobacteraceae</taxon>
        <taxon>Telluria group</taxon>
        <taxon>Rugamonas</taxon>
    </lineage>
</organism>
<dbReference type="RefSeq" id="WP_182156842.1">
    <property type="nucleotide sequence ID" value="NZ_JACEZU010000014.1"/>
</dbReference>
<feature type="signal peptide" evidence="1">
    <location>
        <begin position="1"/>
        <end position="24"/>
    </location>
</feature>
<dbReference type="InterPro" id="IPR025421">
    <property type="entry name" value="DUF4148"/>
</dbReference>
<name>A0A7W2FEA1_9BURK</name>
<reference evidence="2 3" key="1">
    <citation type="submission" date="2020-07" db="EMBL/GenBank/DDBJ databases">
        <title>Novel species isolated from subtropical streams in China.</title>
        <authorList>
            <person name="Lu H."/>
        </authorList>
    </citation>
    <scope>NUCLEOTIDE SEQUENCE [LARGE SCALE GENOMIC DNA]</scope>
    <source>
        <strain evidence="2 3">LX47W</strain>
    </source>
</reference>
<dbReference type="Pfam" id="PF13663">
    <property type="entry name" value="DUF4148"/>
    <property type="match status" value="1"/>
</dbReference>
<keyword evidence="3" id="KW-1185">Reference proteome</keyword>
<feature type="chain" id="PRO_5031329018" evidence="1">
    <location>
        <begin position="25"/>
        <end position="103"/>
    </location>
</feature>
<evidence type="ECO:0000313" key="3">
    <source>
        <dbReference type="Proteomes" id="UP000573499"/>
    </source>
</evidence>
<evidence type="ECO:0000256" key="1">
    <source>
        <dbReference type="SAM" id="SignalP"/>
    </source>
</evidence>
<proteinExistence type="predicted"/>